<feature type="compositionally biased region" description="Basic and acidic residues" evidence="1">
    <location>
        <begin position="200"/>
        <end position="224"/>
    </location>
</feature>
<feature type="compositionally biased region" description="Polar residues" evidence="1">
    <location>
        <begin position="179"/>
        <end position="192"/>
    </location>
</feature>
<evidence type="ECO:0000313" key="2">
    <source>
        <dbReference type="EMBL" id="KAK3690738.1"/>
    </source>
</evidence>
<reference evidence="2" key="1">
    <citation type="journal article" date="2023" name="G3 (Bethesda)">
        <title>A reference genome for the long-term kleptoplast-retaining sea slug Elysia crispata morphotype clarki.</title>
        <authorList>
            <person name="Eastman K.E."/>
            <person name="Pendleton A.L."/>
            <person name="Shaikh M.A."/>
            <person name="Suttiyut T."/>
            <person name="Ogas R."/>
            <person name="Tomko P."/>
            <person name="Gavelis G."/>
            <person name="Widhalm J.R."/>
            <person name="Wisecaver J.H."/>
        </authorList>
    </citation>
    <scope>NUCLEOTIDE SEQUENCE</scope>
    <source>
        <strain evidence="2">ECLA1</strain>
    </source>
</reference>
<feature type="compositionally biased region" description="Basic and acidic residues" evidence="1">
    <location>
        <begin position="261"/>
        <end position="273"/>
    </location>
</feature>
<evidence type="ECO:0000313" key="3">
    <source>
        <dbReference type="Proteomes" id="UP001283361"/>
    </source>
</evidence>
<feature type="compositionally biased region" description="Basic residues" evidence="1">
    <location>
        <begin position="165"/>
        <end position="174"/>
    </location>
</feature>
<organism evidence="2 3">
    <name type="scientific">Elysia crispata</name>
    <name type="common">lettuce slug</name>
    <dbReference type="NCBI Taxonomy" id="231223"/>
    <lineage>
        <taxon>Eukaryota</taxon>
        <taxon>Metazoa</taxon>
        <taxon>Spiralia</taxon>
        <taxon>Lophotrochozoa</taxon>
        <taxon>Mollusca</taxon>
        <taxon>Gastropoda</taxon>
        <taxon>Heterobranchia</taxon>
        <taxon>Euthyneura</taxon>
        <taxon>Panpulmonata</taxon>
        <taxon>Sacoglossa</taxon>
        <taxon>Placobranchoidea</taxon>
        <taxon>Plakobranchidae</taxon>
        <taxon>Elysia</taxon>
    </lineage>
</organism>
<comment type="caution">
    <text evidence="2">The sequence shown here is derived from an EMBL/GenBank/DDBJ whole genome shotgun (WGS) entry which is preliminary data.</text>
</comment>
<gene>
    <name evidence="2" type="ORF">RRG08_061176</name>
</gene>
<dbReference type="AlphaFoldDB" id="A0AAE0XE25"/>
<feature type="compositionally biased region" description="Polar residues" evidence="1">
    <location>
        <begin position="243"/>
        <end position="255"/>
    </location>
</feature>
<feature type="region of interest" description="Disordered" evidence="1">
    <location>
        <begin position="95"/>
        <end position="331"/>
    </location>
</feature>
<feature type="compositionally biased region" description="Basic and acidic residues" evidence="1">
    <location>
        <begin position="319"/>
        <end position="331"/>
    </location>
</feature>
<feature type="compositionally biased region" description="Basic and acidic residues" evidence="1">
    <location>
        <begin position="95"/>
        <end position="107"/>
    </location>
</feature>
<name>A0AAE0XE25_9GAST</name>
<keyword evidence="3" id="KW-1185">Reference proteome</keyword>
<feature type="compositionally biased region" description="Polar residues" evidence="1">
    <location>
        <begin position="108"/>
        <end position="123"/>
    </location>
</feature>
<evidence type="ECO:0000256" key="1">
    <source>
        <dbReference type="SAM" id="MobiDB-lite"/>
    </source>
</evidence>
<feature type="compositionally biased region" description="Polar residues" evidence="1">
    <location>
        <begin position="141"/>
        <end position="157"/>
    </location>
</feature>
<proteinExistence type="predicted"/>
<sequence length="331" mass="37227">MIIPPALSIVQLTSDPIYLPSVASQLSGDNCETNTNEICLNNPCQNFGGRKVGVANYMCLCPSSNTWNLNEIPRGQGNQTAETQVSNSAIIKLTRTKDTTRLRKPDSRNTGNQTAETQVSNSAIIKLTRTKDTRRSRKPNSRNTGGQGNQTAETQVSIFAAIKLTRTKHTRRSRKLDSRNTGNQTAETQVSISAIIKLTRTKDTKRSRKPDSRNTDTRRSETRQQKHRLVTPYINYGHHEVKGNQTAETQVSNSAIIKLTRTKDTRRSRKPDSRNTGLKADADRTIQAQHPWVDNPHAQPLLTSSRDKDIKWLPSLNQESDRAREEMEEKK</sequence>
<dbReference type="EMBL" id="JAWDGP010008107">
    <property type="protein sequence ID" value="KAK3690738.1"/>
    <property type="molecule type" value="Genomic_DNA"/>
</dbReference>
<dbReference type="Proteomes" id="UP001283361">
    <property type="component" value="Unassembled WGS sequence"/>
</dbReference>
<protein>
    <submittedName>
        <fullName evidence="2">Uncharacterized protein</fullName>
    </submittedName>
</protein>
<accession>A0AAE0XE25</accession>